<feature type="region of interest" description="Disordered" evidence="1">
    <location>
        <begin position="610"/>
        <end position="639"/>
    </location>
</feature>
<feature type="compositionally biased region" description="Polar residues" evidence="1">
    <location>
        <begin position="850"/>
        <end position="865"/>
    </location>
</feature>
<evidence type="ECO:0000313" key="4">
    <source>
        <dbReference type="Proteomes" id="UP001342314"/>
    </source>
</evidence>
<proteinExistence type="predicted"/>
<feature type="signal peptide" evidence="2">
    <location>
        <begin position="1"/>
        <end position="28"/>
    </location>
</feature>
<evidence type="ECO:0000256" key="1">
    <source>
        <dbReference type="SAM" id="MobiDB-lite"/>
    </source>
</evidence>
<name>A0AAV5GMN2_9BASI</name>
<feature type="compositionally biased region" description="Low complexity" evidence="1">
    <location>
        <begin position="874"/>
        <end position="897"/>
    </location>
</feature>
<reference evidence="3 4" key="1">
    <citation type="submission" date="2021-12" db="EMBL/GenBank/DDBJ databases">
        <title>High titer production of polyol ester of fatty acids by Rhodotorula paludigena BS15 towards product separation-free biomass refinery.</title>
        <authorList>
            <person name="Mano J."/>
            <person name="Ono H."/>
            <person name="Tanaka T."/>
            <person name="Naito K."/>
            <person name="Sushida H."/>
            <person name="Ike M."/>
            <person name="Tokuyasu K."/>
            <person name="Kitaoka M."/>
        </authorList>
    </citation>
    <scope>NUCLEOTIDE SEQUENCE [LARGE SCALE GENOMIC DNA]</scope>
    <source>
        <strain evidence="3 4">BS15</strain>
    </source>
</reference>
<feature type="chain" id="PRO_5044011411" evidence="2">
    <location>
        <begin position="29"/>
        <end position="1205"/>
    </location>
</feature>
<feature type="compositionally biased region" description="Gly residues" evidence="1">
    <location>
        <begin position="1137"/>
        <end position="1149"/>
    </location>
</feature>
<feature type="compositionally biased region" description="Low complexity" evidence="1">
    <location>
        <begin position="620"/>
        <end position="635"/>
    </location>
</feature>
<protein>
    <submittedName>
        <fullName evidence="3">Uncharacterized protein</fullName>
    </submittedName>
</protein>
<sequence length="1205" mass="127648">MRVAAAVLAGVQLLAALVAAASAGSSNATHPPLFSSSPPTLPTLHTSLASLLPVLPHLAPPPEHTLLVTLATPAFKPLLLNWLCFLRYKARWGAPPSHSAHGEPYELTQSERDHADVPKVLVVTSDDDLAHELSDHGVVTWLVKGTDWAEVERADALDDDDPEKDLALMAVEQMLENDIFANLRLLDLLLPPDDPAVPNADGSTVIPWGTLRYQSLMLERTAVMSSLIGALVHTQRSDPESRKDDAREVLRRMMEHDWEEGPFHAEEFKGVKGVLLVDNDAVWLSNPNSFLSHYYRPTGPHPSVVYAPDMSPRTRNAWGTHTMPCACFFYSRVSDDGAQAAAPVLTPTGELQDPFLYSPAAGAAEVWRNAALCHISMLTEALETGRKMLHAVSSATSPLGEPQVVLGGVQRPGARAPSFQATALGPAVFLAEQAGALLPETSHERFMAALGSGDVEDLLFLLQDAELDLDPSTGKPAPGKSCLALAQTQGQHVCAAQWASTDLAGFSTSLTRTYLADVLRAPLPHQPVRTEALPFDAFPPGMRFFDGGGMEPGARACVVHANYATGGKKAQLLRENGLWALVEPDGSPGGDGQYRCDAGIMDRAQRGSHLAGYPQYDGLSPDTSPDTSFGSSSSDEVAPQTPLDAAARIEHFTPEGQVYVDEYSQYGSGAGEPNYHDRTLSPDAKVFLPSFDDAIPSPYKQRTKHGLGIWLDDSADEDDRIEQLSVRTGALDLGKAHGTSPFDPARRDSFTFCPTPSLHATSPAVKEPAQIASSAALLSPQPQRARLPSSPLARFPTADPTQSFPAFSSRYDEGRRVRTSSRLVATSPPTPLRSLPHSPPLVPLDMSLRSPVSPTHLSAPTTRTHSVGPGALQSRASAHFHSHASPPAHVSSAPLSPTTASLGTAHASYPLSASDTAKIAQLHNGRVPSLEQLAPPQHLVAGQAQPIVNTGNFGPMIVQAGDWKICLKCFPFANDLGHILTIQSQRAAYLAQPGTTITAESIPALAPNELRSDIGLVDGYFAHPASAPPPSGSSEGVATCDIAALARATSRSEPTFRAVSSGASRPFQPFASPIPPPPPPSLASYATRSSRSYATPFFEPFSPLPPSAPQPALAPLPSVIWTTSSSSPTFGRASDGSTGGSSSSGGYGSAGELAMRNAAREEAIREQKKRDAADRMMLAVRARAGPQGLKTAGGGGGIWGAVGAR</sequence>
<evidence type="ECO:0000256" key="2">
    <source>
        <dbReference type="SAM" id="SignalP"/>
    </source>
</evidence>
<dbReference type="Proteomes" id="UP001342314">
    <property type="component" value="Unassembled WGS sequence"/>
</dbReference>
<evidence type="ECO:0000313" key="3">
    <source>
        <dbReference type="EMBL" id="GJN93841.1"/>
    </source>
</evidence>
<feature type="region of interest" description="Disordered" evidence="1">
    <location>
        <begin position="777"/>
        <end position="901"/>
    </location>
</feature>
<comment type="caution">
    <text evidence="3">The sequence shown here is derived from an EMBL/GenBank/DDBJ whole genome shotgun (WGS) entry which is preliminary data.</text>
</comment>
<keyword evidence="2" id="KW-0732">Signal</keyword>
<dbReference type="AlphaFoldDB" id="A0AAV5GMN2"/>
<organism evidence="3 4">
    <name type="scientific">Rhodotorula paludigena</name>
    <dbReference type="NCBI Taxonomy" id="86838"/>
    <lineage>
        <taxon>Eukaryota</taxon>
        <taxon>Fungi</taxon>
        <taxon>Dikarya</taxon>
        <taxon>Basidiomycota</taxon>
        <taxon>Pucciniomycotina</taxon>
        <taxon>Microbotryomycetes</taxon>
        <taxon>Sporidiobolales</taxon>
        <taxon>Sporidiobolaceae</taxon>
        <taxon>Rhodotorula</taxon>
    </lineage>
</organism>
<gene>
    <name evidence="3" type="ORF">Rhopal_006900-T1</name>
</gene>
<feature type="region of interest" description="Disordered" evidence="1">
    <location>
        <begin position="1125"/>
        <end position="1150"/>
    </location>
</feature>
<dbReference type="EMBL" id="BQKY01000015">
    <property type="protein sequence ID" value="GJN93841.1"/>
    <property type="molecule type" value="Genomic_DNA"/>
</dbReference>
<keyword evidence="4" id="KW-1185">Reference proteome</keyword>
<accession>A0AAV5GMN2</accession>